<gene>
    <name evidence="1" type="ORF">HPB50_019480</name>
</gene>
<name>A0ACB7SH12_HYAAI</name>
<comment type="caution">
    <text evidence="1">The sequence shown here is derived from an EMBL/GenBank/DDBJ whole genome shotgun (WGS) entry which is preliminary data.</text>
</comment>
<evidence type="ECO:0000313" key="2">
    <source>
        <dbReference type="Proteomes" id="UP000821845"/>
    </source>
</evidence>
<dbReference type="EMBL" id="CM023484">
    <property type="protein sequence ID" value="KAH6934013.1"/>
    <property type="molecule type" value="Genomic_DNA"/>
</dbReference>
<proteinExistence type="predicted"/>
<evidence type="ECO:0000313" key="1">
    <source>
        <dbReference type="EMBL" id="KAH6934013.1"/>
    </source>
</evidence>
<protein>
    <submittedName>
        <fullName evidence="1">Uncharacterized protein</fullName>
    </submittedName>
</protein>
<reference evidence="1" key="1">
    <citation type="submission" date="2020-05" db="EMBL/GenBank/DDBJ databases">
        <title>Large-scale comparative analyses of tick genomes elucidate their genetic diversity and vector capacities.</title>
        <authorList>
            <person name="Jia N."/>
            <person name="Wang J."/>
            <person name="Shi W."/>
            <person name="Du L."/>
            <person name="Sun Y."/>
            <person name="Zhan W."/>
            <person name="Jiang J."/>
            <person name="Wang Q."/>
            <person name="Zhang B."/>
            <person name="Ji P."/>
            <person name="Sakyi L.B."/>
            <person name="Cui X."/>
            <person name="Yuan T."/>
            <person name="Jiang B."/>
            <person name="Yang W."/>
            <person name="Lam T.T.-Y."/>
            <person name="Chang Q."/>
            <person name="Ding S."/>
            <person name="Wang X."/>
            <person name="Zhu J."/>
            <person name="Ruan X."/>
            <person name="Zhao L."/>
            <person name="Wei J."/>
            <person name="Que T."/>
            <person name="Du C."/>
            <person name="Cheng J."/>
            <person name="Dai P."/>
            <person name="Han X."/>
            <person name="Huang E."/>
            <person name="Gao Y."/>
            <person name="Liu J."/>
            <person name="Shao H."/>
            <person name="Ye R."/>
            <person name="Li L."/>
            <person name="Wei W."/>
            <person name="Wang X."/>
            <person name="Wang C."/>
            <person name="Yang T."/>
            <person name="Huo Q."/>
            <person name="Li W."/>
            <person name="Guo W."/>
            <person name="Chen H."/>
            <person name="Zhou L."/>
            <person name="Ni X."/>
            <person name="Tian J."/>
            <person name="Zhou Y."/>
            <person name="Sheng Y."/>
            <person name="Liu T."/>
            <person name="Pan Y."/>
            <person name="Xia L."/>
            <person name="Li J."/>
            <person name="Zhao F."/>
            <person name="Cao W."/>
        </authorList>
    </citation>
    <scope>NUCLEOTIDE SEQUENCE</scope>
    <source>
        <strain evidence="1">Hyas-2018</strain>
    </source>
</reference>
<accession>A0ACB7SH12</accession>
<keyword evidence="2" id="KW-1185">Reference proteome</keyword>
<dbReference type="Proteomes" id="UP000821845">
    <property type="component" value="Chromosome 4"/>
</dbReference>
<sequence>MPNIRCNVVRNHTSTNVVFQKHHVSRDRRGQIMSLKGGFRGCTIWFTGLSGVGKTTVSFGLEKYLCVHGISASALDGGNVRHGLNKNLGFSSQDREENTRREAEVAKLFTDSGIVCLTSFIISPYARGRTMAREIHEPAGLFFIECFVDVPLEVCEKNDVKRLYRKARAGQIKGCTGIHMRYEAPANPDLLIKAGEDTNKDCVQQVVEFLSERGVIAGSTVADCFKEHFVRPEHLPAAMEEARCCQVWKSLRSI</sequence>
<organism evidence="1 2">
    <name type="scientific">Hyalomma asiaticum</name>
    <name type="common">Tick</name>
    <dbReference type="NCBI Taxonomy" id="266040"/>
    <lineage>
        <taxon>Eukaryota</taxon>
        <taxon>Metazoa</taxon>
        <taxon>Ecdysozoa</taxon>
        <taxon>Arthropoda</taxon>
        <taxon>Chelicerata</taxon>
        <taxon>Arachnida</taxon>
        <taxon>Acari</taxon>
        <taxon>Parasitiformes</taxon>
        <taxon>Ixodida</taxon>
        <taxon>Ixodoidea</taxon>
        <taxon>Ixodidae</taxon>
        <taxon>Hyalomminae</taxon>
        <taxon>Hyalomma</taxon>
    </lineage>
</organism>